<accession>A0ABV7A8G0</accession>
<name>A0ABV7A8G0_9BACI</name>
<dbReference type="InterPro" id="IPR041657">
    <property type="entry name" value="HTH_17"/>
</dbReference>
<dbReference type="Proteomes" id="UP001595387">
    <property type="component" value="Unassembled WGS sequence"/>
</dbReference>
<dbReference type="Gene3D" id="1.10.10.60">
    <property type="entry name" value="Homeodomain-like"/>
    <property type="match status" value="1"/>
</dbReference>
<dbReference type="SUPFAM" id="SSF46955">
    <property type="entry name" value="Putative DNA-binding domain"/>
    <property type="match status" value="1"/>
</dbReference>
<dbReference type="InterPro" id="IPR036388">
    <property type="entry name" value="WH-like_DNA-bd_sf"/>
</dbReference>
<evidence type="ECO:0000259" key="1">
    <source>
        <dbReference type="Pfam" id="PF12728"/>
    </source>
</evidence>
<feature type="domain" description="Helix-turn-helix" evidence="1">
    <location>
        <begin position="54"/>
        <end position="106"/>
    </location>
</feature>
<protein>
    <submittedName>
        <fullName evidence="2">Helix-turn-helix domain-containing protein</fullName>
    </submittedName>
</protein>
<sequence>MGASWDQEAVEYLRDSVGMTKVSTIAANLGKSYTAVELKMKRMNLYHTKNQTGFLTMGELANILGVERNTVKGWMLRHEMPCHRKITKEKKKFYLIHPTEFWDWAKDHKEKIQFSDIEPHSLIPEPSWVNRERRREKELSLMKKRKYKSWTTLADRELLDLRQRGLTFNEIGEKLDRSPLSVERRYHRIKDLYVRS</sequence>
<reference evidence="3" key="1">
    <citation type="journal article" date="2019" name="Int. J. Syst. Evol. Microbiol.">
        <title>The Global Catalogue of Microorganisms (GCM) 10K type strain sequencing project: providing services to taxonomists for standard genome sequencing and annotation.</title>
        <authorList>
            <consortium name="The Broad Institute Genomics Platform"/>
            <consortium name="The Broad Institute Genome Sequencing Center for Infectious Disease"/>
            <person name="Wu L."/>
            <person name="Ma J."/>
        </authorList>
    </citation>
    <scope>NUCLEOTIDE SEQUENCE [LARGE SCALE GENOMIC DNA]</scope>
    <source>
        <strain evidence="3">KCTC 13193</strain>
    </source>
</reference>
<proteinExistence type="predicted"/>
<dbReference type="RefSeq" id="WP_390307317.1">
    <property type="nucleotide sequence ID" value="NZ_JBHRRZ010000035.1"/>
</dbReference>
<dbReference type="Gene3D" id="1.10.10.10">
    <property type="entry name" value="Winged helix-like DNA-binding domain superfamily/Winged helix DNA-binding domain"/>
    <property type="match status" value="1"/>
</dbReference>
<dbReference type="Pfam" id="PF12728">
    <property type="entry name" value="HTH_17"/>
    <property type="match status" value="1"/>
</dbReference>
<gene>
    <name evidence="2" type="ORF">ACFODW_13580</name>
</gene>
<dbReference type="EMBL" id="JBHRRZ010000035">
    <property type="protein sequence ID" value="MFC2949347.1"/>
    <property type="molecule type" value="Genomic_DNA"/>
</dbReference>
<organism evidence="2 3">
    <name type="scientific">Virgibacillus sediminis</name>
    <dbReference type="NCBI Taxonomy" id="202260"/>
    <lineage>
        <taxon>Bacteria</taxon>
        <taxon>Bacillati</taxon>
        <taxon>Bacillota</taxon>
        <taxon>Bacilli</taxon>
        <taxon>Bacillales</taxon>
        <taxon>Bacillaceae</taxon>
        <taxon>Virgibacillus</taxon>
    </lineage>
</organism>
<evidence type="ECO:0000313" key="2">
    <source>
        <dbReference type="EMBL" id="MFC2949347.1"/>
    </source>
</evidence>
<keyword evidence="3" id="KW-1185">Reference proteome</keyword>
<comment type="caution">
    <text evidence="2">The sequence shown here is derived from an EMBL/GenBank/DDBJ whole genome shotgun (WGS) entry which is preliminary data.</text>
</comment>
<dbReference type="InterPro" id="IPR009061">
    <property type="entry name" value="DNA-bd_dom_put_sf"/>
</dbReference>
<evidence type="ECO:0000313" key="3">
    <source>
        <dbReference type="Proteomes" id="UP001595387"/>
    </source>
</evidence>